<keyword evidence="3" id="KW-0858">Xylan degradation</keyword>
<protein>
    <recommendedName>
        <fullName evidence="9">Beta-xylanase</fullName>
        <ecNumber evidence="9">3.2.1.8</ecNumber>
    </recommendedName>
</protein>
<dbReference type="EC" id="3.2.1.8" evidence="9"/>
<comment type="caution">
    <text evidence="11">The sequence shown here is derived from an EMBL/GenBank/DDBJ whole genome shotgun (WGS) entry which is preliminary data.</text>
</comment>
<dbReference type="PANTHER" id="PTHR31490:SF88">
    <property type="entry name" value="BETA-XYLANASE"/>
    <property type="match status" value="1"/>
</dbReference>
<dbReference type="PANTHER" id="PTHR31490">
    <property type="entry name" value="GLYCOSYL HYDROLASE"/>
    <property type="match status" value="1"/>
</dbReference>
<proteinExistence type="inferred from homology"/>
<keyword evidence="12" id="KW-1185">Reference proteome</keyword>
<evidence type="ECO:0000256" key="1">
    <source>
        <dbReference type="ARBA" id="ARBA00000681"/>
    </source>
</evidence>
<comment type="similarity">
    <text evidence="2 9">Belongs to the glycosyl hydrolase 10 (cellulase F) family.</text>
</comment>
<evidence type="ECO:0000256" key="3">
    <source>
        <dbReference type="ARBA" id="ARBA00022651"/>
    </source>
</evidence>
<keyword evidence="8 9" id="KW-0624">Polysaccharide degradation</keyword>
<gene>
    <name evidence="11" type="ORF">ACFQ1R_04000</name>
</gene>
<reference evidence="12" key="1">
    <citation type="journal article" date="2019" name="Int. J. Syst. Evol. Microbiol.">
        <title>The Global Catalogue of Microorganisms (GCM) 10K type strain sequencing project: providing services to taxonomists for standard genome sequencing and annotation.</title>
        <authorList>
            <consortium name="The Broad Institute Genomics Platform"/>
            <consortium name="The Broad Institute Genome Sequencing Center for Infectious Disease"/>
            <person name="Wu L."/>
            <person name="Ma J."/>
        </authorList>
    </citation>
    <scope>NUCLEOTIDE SEQUENCE [LARGE SCALE GENOMIC DNA]</scope>
    <source>
        <strain evidence="12">CCUG 62414</strain>
    </source>
</reference>
<dbReference type="Pfam" id="PF00331">
    <property type="entry name" value="Glyco_hydro_10"/>
    <property type="match status" value="1"/>
</dbReference>
<dbReference type="SUPFAM" id="SSF51445">
    <property type="entry name" value="(Trans)glycosidases"/>
    <property type="match status" value="1"/>
</dbReference>
<keyword evidence="7 9" id="KW-0326">Glycosidase</keyword>
<keyword evidence="6 9" id="KW-0119">Carbohydrate metabolism</keyword>
<comment type="catalytic activity">
    <reaction evidence="1 9">
        <text>Endohydrolysis of (1-&gt;4)-beta-D-xylosidic linkages in xylans.</text>
        <dbReference type="EC" id="3.2.1.8"/>
    </reaction>
</comment>
<name>A0ABW3JGR0_9FLAO</name>
<dbReference type="InterPro" id="IPR044846">
    <property type="entry name" value="GH10"/>
</dbReference>
<dbReference type="SMART" id="SM00633">
    <property type="entry name" value="Glyco_10"/>
    <property type="match status" value="1"/>
</dbReference>
<evidence type="ECO:0000256" key="2">
    <source>
        <dbReference type="ARBA" id="ARBA00007495"/>
    </source>
</evidence>
<evidence type="ECO:0000256" key="8">
    <source>
        <dbReference type="ARBA" id="ARBA00023326"/>
    </source>
</evidence>
<evidence type="ECO:0000313" key="11">
    <source>
        <dbReference type="EMBL" id="MFD0989246.1"/>
    </source>
</evidence>
<keyword evidence="5 9" id="KW-0378">Hydrolase</keyword>
<dbReference type="Gene3D" id="3.20.20.80">
    <property type="entry name" value="Glycosidases"/>
    <property type="match status" value="1"/>
</dbReference>
<evidence type="ECO:0000256" key="4">
    <source>
        <dbReference type="ARBA" id="ARBA00022729"/>
    </source>
</evidence>
<accession>A0ABW3JGR0</accession>
<dbReference type="InterPro" id="IPR017853">
    <property type="entry name" value="GH"/>
</dbReference>
<dbReference type="InterPro" id="IPR001000">
    <property type="entry name" value="GH10_dom"/>
</dbReference>
<sequence length="367" mass="41233">MKKVIEFFSLVLLVFTVGCSTSSDDAVKEVPKPEPTQALKAAASFPIGNTVSVSSLTSSSYNYFRTLLNKEFNSITAGNDMKMYNFFVAPDTYDWSKGDVIVAYAKENNLRVLGHTLIWHPSYAIPDWLENFGGTDIEFEAQVKGYIKATVAHFAKATFSDGTPVVASWDVVNEAFTTEAEAGLFRTRMGADYVAKCFKWAREADAKVKLFYNDYNLGSQNSKATQVVNMVNDFKLNSIPIDGIGMQMHIDYQYPDMSTLTSNLNLIKSTGLLIHFSEVDMTVNKDKLLASLTAERSNAQKVRYKQIAALYKTLPSNQQFGITFWGMRDSDSWLLSFYNNPNEWPLLFDSNYNHKQAFIGFLEGLTN</sequence>
<evidence type="ECO:0000259" key="10">
    <source>
        <dbReference type="PROSITE" id="PS51760"/>
    </source>
</evidence>
<dbReference type="RefSeq" id="WP_379924816.1">
    <property type="nucleotide sequence ID" value="NZ_JBHTJI010000001.1"/>
</dbReference>
<evidence type="ECO:0000256" key="7">
    <source>
        <dbReference type="ARBA" id="ARBA00023295"/>
    </source>
</evidence>
<feature type="domain" description="GH10" evidence="10">
    <location>
        <begin position="50"/>
        <end position="364"/>
    </location>
</feature>
<organism evidence="11 12">
    <name type="scientific">Mariniflexile jejuense</name>
    <dbReference type="NCBI Taxonomy" id="1173582"/>
    <lineage>
        <taxon>Bacteria</taxon>
        <taxon>Pseudomonadati</taxon>
        <taxon>Bacteroidota</taxon>
        <taxon>Flavobacteriia</taxon>
        <taxon>Flavobacteriales</taxon>
        <taxon>Flavobacteriaceae</taxon>
        <taxon>Mariniflexile</taxon>
    </lineage>
</organism>
<evidence type="ECO:0000256" key="6">
    <source>
        <dbReference type="ARBA" id="ARBA00023277"/>
    </source>
</evidence>
<dbReference type="EMBL" id="JBHTJI010000001">
    <property type="protein sequence ID" value="MFD0989246.1"/>
    <property type="molecule type" value="Genomic_DNA"/>
</dbReference>
<dbReference type="PROSITE" id="PS51760">
    <property type="entry name" value="GH10_2"/>
    <property type="match status" value="1"/>
</dbReference>
<dbReference type="Proteomes" id="UP001597061">
    <property type="component" value="Unassembled WGS sequence"/>
</dbReference>
<keyword evidence="4" id="KW-0732">Signal</keyword>
<evidence type="ECO:0000256" key="5">
    <source>
        <dbReference type="ARBA" id="ARBA00022801"/>
    </source>
</evidence>
<evidence type="ECO:0000256" key="9">
    <source>
        <dbReference type="RuleBase" id="RU361174"/>
    </source>
</evidence>
<dbReference type="PRINTS" id="PR00134">
    <property type="entry name" value="GLHYDRLASE10"/>
</dbReference>
<dbReference type="PROSITE" id="PS51257">
    <property type="entry name" value="PROKAR_LIPOPROTEIN"/>
    <property type="match status" value="1"/>
</dbReference>
<evidence type="ECO:0000313" key="12">
    <source>
        <dbReference type="Proteomes" id="UP001597061"/>
    </source>
</evidence>